<evidence type="ECO:0000256" key="9">
    <source>
        <dbReference type="ARBA" id="ARBA00023136"/>
    </source>
</evidence>
<evidence type="ECO:0000256" key="4">
    <source>
        <dbReference type="ARBA" id="ARBA00022475"/>
    </source>
</evidence>
<evidence type="ECO:0000313" key="14">
    <source>
        <dbReference type="Proteomes" id="UP000264702"/>
    </source>
</evidence>
<keyword evidence="3" id="KW-0813">Transport</keyword>
<feature type="transmembrane region" description="Helical" evidence="12">
    <location>
        <begin position="439"/>
        <end position="457"/>
    </location>
</feature>
<feature type="transmembrane region" description="Helical" evidence="12">
    <location>
        <begin position="240"/>
        <end position="257"/>
    </location>
</feature>
<keyword evidence="9 12" id="KW-0472">Membrane</keyword>
<evidence type="ECO:0000256" key="6">
    <source>
        <dbReference type="ARBA" id="ARBA00022989"/>
    </source>
</evidence>
<evidence type="ECO:0000256" key="8">
    <source>
        <dbReference type="ARBA" id="ARBA00023065"/>
    </source>
</evidence>
<dbReference type="GO" id="GO:0015293">
    <property type="term" value="F:symporter activity"/>
    <property type="evidence" value="ECO:0007669"/>
    <property type="project" value="TreeGrafter"/>
</dbReference>
<evidence type="ECO:0000313" key="13">
    <source>
        <dbReference type="EMBL" id="RFU15241.1"/>
    </source>
</evidence>
<keyword evidence="8" id="KW-0406">Ion transport</keyword>
<accession>A0A372IKE9</accession>
<proteinExistence type="inferred from homology"/>
<dbReference type="Pfam" id="PF00474">
    <property type="entry name" value="SSF"/>
    <property type="match status" value="1"/>
</dbReference>
<feature type="transmembrane region" description="Helical" evidence="12">
    <location>
        <begin position="477"/>
        <end position="500"/>
    </location>
</feature>
<keyword evidence="5 12" id="KW-0812">Transmembrane</keyword>
<dbReference type="RefSeq" id="WP_117302022.1">
    <property type="nucleotide sequence ID" value="NZ_QVQT02000006.1"/>
</dbReference>
<comment type="similarity">
    <text evidence="2 11">Belongs to the sodium:solute symporter (SSF) (TC 2.A.21) family.</text>
</comment>
<evidence type="ECO:0000256" key="3">
    <source>
        <dbReference type="ARBA" id="ARBA00022448"/>
    </source>
</evidence>
<dbReference type="NCBIfam" id="TIGR00813">
    <property type="entry name" value="sss"/>
    <property type="match status" value="1"/>
</dbReference>
<organism evidence="13 14">
    <name type="scientific">Paracidobacterium acidisoli</name>
    <dbReference type="NCBI Taxonomy" id="2303751"/>
    <lineage>
        <taxon>Bacteria</taxon>
        <taxon>Pseudomonadati</taxon>
        <taxon>Acidobacteriota</taxon>
        <taxon>Terriglobia</taxon>
        <taxon>Terriglobales</taxon>
        <taxon>Acidobacteriaceae</taxon>
        <taxon>Paracidobacterium</taxon>
    </lineage>
</organism>
<keyword evidence="6 12" id="KW-1133">Transmembrane helix</keyword>
<name>A0A372IKE9_9BACT</name>
<dbReference type="PANTHER" id="PTHR42985:SF47">
    <property type="entry name" value="INTEGRAL MEMBRANE TRANSPORT PROTEIN"/>
    <property type="match status" value="1"/>
</dbReference>
<feature type="transmembrane region" description="Helical" evidence="12">
    <location>
        <begin position="183"/>
        <end position="207"/>
    </location>
</feature>
<evidence type="ECO:0000256" key="1">
    <source>
        <dbReference type="ARBA" id="ARBA00004651"/>
    </source>
</evidence>
<sequence>MHILPASGNHLRAIDLLLVGVYLAGITLFGLRFRKGGERSLRSYFLADRNVPWWAIALSIVAAETSTLTIISVPGLAFTGDFGFLQLAMGYLLGRVVICILFLPRYFRGDLLTAYQLIGQRFGPRLQRLTALLFLVMRAAAEGVRVFAVAIVVGVVLGTGDIASIAILSVLTLLYTFEGGMAAVIWTDVVQMILYVLGSLIALWTVCSKIPGGWSALIAGASAAHKLTVLHFSWSIVQTYTFQAGIIGGCFLTMASHGTDQLMVQRLLAAKNLRQSQLALLSSGLVVFFQFTLFLLIGAGLFVYYQRLGAASALSPSLSADRLFPAFIVHDMPAGIAGLMIAAVLAAAMSNLSAALNSLSSTTVVDFYAPRHPEADDRRKTHLSRIMTVVWAVVLFVLAMLSRRGGHVVEIGLSIASVLWGAMLGVFLLGTLSRRAAETGTILGMAAGVAVNLLLWLQPAAIRVPVFGHALLLPKIAWTWFVMIGALTTVLIGYIGSVLLPQPPAIRNCEGDR</sequence>
<keyword evidence="4" id="KW-1003">Cell membrane</keyword>
<evidence type="ECO:0000256" key="11">
    <source>
        <dbReference type="RuleBase" id="RU362091"/>
    </source>
</evidence>
<evidence type="ECO:0000256" key="7">
    <source>
        <dbReference type="ARBA" id="ARBA00023053"/>
    </source>
</evidence>
<keyword evidence="10" id="KW-0739">Sodium transport</keyword>
<evidence type="ECO:0000256" key="12">
    <source>
        <dbReference type="SAM" id="Phobius"/>
    </source>
</evidence>
<feature type="transmembrane region" description="Helical" evidence="12">
    <location>
        <begin position="411"/>
        <end position="432"/>
    </location>
</feature>
<dbReference type="CDD" id="cd11493">
    <property type="entry name" value="SLC5sbd_NIS-like_u1"/>
    <property type="match status" value="1"/>
</dbReference>
<dbReference type="PANTHER" id="PTHR42985">
    <property type="entry name" value="SODIUM-COUPLED MONOCARBOXYLATE TRANSPORTER"/>
    <property type="match status" value="1"/>
</dbReference>
<protein>
    <submittedName>
        <fullName evidence="13">Sodium:solute symporter</fullName>
    </submittedName>
</protein>
<dbReference type="Proteomes" id="UP000264702">
    <property type="component" value="Unassembled WGS sequence"/>
</dbReference>
<dbReference type="AlphaFoldDB" id="A0A372IKE9"/>
<feature type="transmembrane region" description="Helical" evidence="12">
    <location>
        <begin position="214"/>
        <end position="234"/>
    </location>
</feature>
<dbReference type="OrthoDB" id="9810181at2"/>
<keyword evidence="14" id="KW-1185">Reference proteome</keyword>
<feature type="transmembrane region" description="Helical" evidence="12">
    <location>
        <begin position="146"/>
        <end position="177"/>
    </location>
</feature>
<dbReference type="Gene3D" id="1.20.1730.10">
    <property type="entry name" value="Sodium/glucose cotransporter"/>
    <property type="match status" value="1"/>
</dbReference>
<dbReference type="GO" id="GO:0005886">
    <property type="term" value="C:plasma membrane"/>
    <property type="evidence" value="ECO:0007669"/>
    <property type="project" value="UniProtKB-SubCell"/>
</dbReference>
<comment type="caution">
    <text evidence="13">The sequence shown here is derived from an EMBL/GenBank/DDBJ whole genome shotgun (WGS) entry which is preliminary data.</text>
</comment>
<evidence type="ECO:0000256" key="5">
    <source>
        <dbReference type="ARBA" id="ARBA00022692"/>
    </source>
</evidence>
<feature type="transmembrane region" description="Helical" evidence="12">
    <location>
        <begin position="278"/>
        <end position="304"/>
    </location>
</feature>
<evidence type="ECO:0000256" key="2">
    <source>
        <dbReference type="ARBA" id="ARBA00006434"/>
    </source>
</evidence>
<gene>
    <name evidence="13" type="ORF">D0Y96_16245</name>
</gene>
<feature type="transmembrane region" description="Helical" evidence="12">
    <location>
        <begin position="386"/>
        <end position="405"/>
    </location>
</feature>
<feature type="transmembrane region" description="Helical" evidence="12">
    <location>
        <begin position="12"/>
        <end position="31"/>
    </location>
</feature>
<dbReference type="InterPro" id="IPR051163">
    <property type="entry name" value="Sodium:Solute_Symporter_SSF"/>
</dbReference>
<feature type="transmembrane region" description="Helical" evidence="12">
    <location>
        <begin position="84"/>
        <end position="103"/>
    </location>
</feature>
<dbReference type="GO" id="GO:0006814">
    <property type="term" value="P:sodium ion transport"/>
    <property type="evidence" value="ECO:0007669"/>
    <property type="project" value="UniProtKB-KW"/>
</dbReference>
<dbReference type="EMBL" id="QVQT01000006">
    <property type="protein sequence ID" value="RFU15241.1"/>
    <property type="molecule type" value="Genomic_DNA"/>
</dbReference>
<evidence type="ECO:0000256" key="10">
    <source>
        <dbReference type="ARBA" id="ARBA00023201"/>
    </source>
</evidence>
<reference evidence="13 14" key="1">
    <citation type="submission" date="2018-08" db="EMBL/GenBank/DDBJ databases">
        <title>Acidipila sp. 4G-K13, an acidobacterium isolated from forest soil.</title>
        <authorList>
            <person name="Gao Z.-H."/>
            <person name="Qiu L.-H."/>
        </authorList>
    </citation>
    <scope>NUCLEOTIDE SEQUENCE [LARGE SCALE GENOMIC DNA]</scope>
    <source>
        <strain evidence="13 14">4G-K13</strain>
    </source>
</reference>
<keyword evidence="7" id="KW-0915">Sodium</keyword>
<dbReference type="InterPro" id="IPR038377">
    <property type="entry name" value="Na/Glc_symporter_sf"/>
</dbReference>
<feature type="transmembrane region" description="Helical" evidence="12">
    <location>
        <begin position="51"/>
        <end position="78"/>
    </location>
</feature>
<comment type="subcellular location">
    <subcellularLocation>
        <location evidence="1">Cell membrane</location>
        <topology evidence="1">Multi-pass membrane protein</topology>
    </subcellularLocation>
</comment>
<dbReference type="PROSITE" id="PS50283">
    <property type="entry name" value="NA_SOLUT_SYMP_3"/>
    <property type="match status" value="1"/>
</dbReference>
<dbReference type="InterPro" id="IPR001734">
    <property type="entry name" value="Na/solute_symporter"/>
</dbReference>